<reference evidence="2" key="1">
    <citation type="journal article" date="2022" name="Mol. Ecol. Resour.">
        <title>The genomes of chicory, endive, great burdock and yacon provide insights into Asteraceae palaeo-polyploidization history and plant inulin production.</title>
        <authorList>
            <person name="Fan W."/>
            <person name="Wang S."/>
            <person name="Wang H."/>
            <person name="Wang A."/>
            <person name="Jiang F."/>
            <person name="Liu H."/>
            <person name="Zhao H."/>
            <person name="Xu D."/>
            <person name="Zhang Y."/>
        </authorList>
    </citation>
    <scope>NUCLEOTIDE SEQUENCE [LARGE SCALE GENOMIC DNA]</scope>
    <source>
        <strain evidence="2">cv. Niubang</strain>
    </source>
</reference>
<evidence type="ECO:0000313" key="2">
    <source>
        <dbReference type="Proteomes" id="UP001055879"/>
    </source>
</evidence>
<reference evidence="1 2" key="2">
    <citation type="journal article" date="2022" name="Mol. Ecol. Resour.">
        <title>The genomes of chicory, endive, great burdock and yacon provide insights into Asteraceae paleo-polyploidization history and plant inulin production.</title>
        <authorList>
            <person name="Fan W."/>
            <person name="Wang S."/>
            <person name="Wang H."/>
            <person name="Wang A."/>
            <person name="Jiang F."/>
            <person name="Liu H."/>
            <person name="Zhao H."/>
            <person name="Xu D."/>
            <person name="Zhang Y."/>
        </authorList>
    </citation>
    <scope>NUCLEOTIDE SEQUENCE [LARGE SCALE GENOMIC DNA]</scope>
    <source>
        <strain evidence="2">cv. Niubang</strain>
    </source>
</reference>
<protein>
    <submittedName>
        <fullName evidence="1">Uncharacterized protein</fullName>
    </submittedName>
</protein>
<dbReference type="Proteomes" id="UP001055879">
    <property type="component" value="Linkage Group LG13"/>
</dbReference>
<comment type="caution">
    <text evidence="1">The sequence shown here is derived from an EMBL/GenBank/DDBJ whole genome shotgun (WGS) entry which is preliminary data.</text>
</comment>
<sequence length="82" mass="9107">MVWVDWSGLPTMQVKQRFRIEKRTFHRGGSGKLEDLCDPSAVYSKVQNLSGGGMGGCWELKKSLSMVNAASSELLLPEDFKS</sequence>
<dbReference type="EMBL" id="CM042059">
    <property type="protein sequence ID" value="KAI3681478.1"/>
    <property type="molecule type" value="Genomic_DNA"/>
</dbReference>
<name>A0ACB8YA22_ARCLA</name>
<proteinExistence type="predicted"/>
<keyword evidence="2" id="KW-1185">Reference proteome</keyword>
<gene>
    <name evidence="1" type="ORF">L6452_36276</name>
</gene>
<evidence type="ECO:0000313" key="1">
    <source>
        <dbReference type="EMBL" id="KAI3681478.1"/>
    </source>
</evidence>
<organism evidence="1 2">
    <name type="scientific">Arctium lappa</name>
    <name type="common">Greater burdock</name>
    <name type="synonym">Lappa major</name>
    <dbReference type="NCBI Taxonomy" id="4217"/>
    <lineage>
        <taxon>Eukaryota</taxon>
        <taxon>Viridiplantae</taxon>
        <taxon>Streptophyta</taxon>
        <taxon>Embryophyta</taxon>
        <taxon>Tracheophyta</taxon>
        <taxon>Spermatophyta</taxon>
        <taxon>Magnoliopsida</taxon>
        <taxon>eudicotyledons</taxon>
        <taxon>Gunneridae</taxon>
        <taxon>Pentapetalae</taxon>
        <taxon>asterids</taxon>
        <taxon>campanulids</taxon>
        <taxon>Asterales</taxon>
        <taxon>Asteraceae</taxon>
        <taxon>Carduoideae</taxon>
        <taxon>Cardueae</taxon>
        <taxon>Arctiinae</taxon>
        <taxon>Arctium</taxon>
    </lineage>
</organism>
<accession>A0ACB8YA22</accession>